<dbReference type="SUPFAM" id="SSF102462">
    <property type="entry name" value="Peptidyl-tRNA hydrolase II"/>
    <property type="match status" value="1"/>
</dbReference>
<dbReference type="PIRSF" id="PIRSF033736">
    <property type="entry name" value="UCP033763"/>
    <property type="match status" value="1"/>
</dbReference>
<name>A0ABD5L8W8_PROST</name>
<dbReference type="InterPro" id="IPR018988">
    <property type="entry name" value="DUF2000"/>
</dbReference>
<accession>A0ABD5L8W8</accession>
<gene>
    <name evidence="1" type="ORF">KDV35_10210</name>
</gene>
<proteinExistence type="predicted"/>
<dbReference type="InterPro" id="IPR023476">
    <property type="entry name" value="Pep_tRNA_hydro_II_dom_sf"/>
</dbReference>
<dbReference type="InterPro" id="IPR017021">
    <property type="entry name" value="UCP033763"/>
</dbReference>
<evidence type="ECO:0000313" key="2">
    <source>
        <dbReference type="Proteomes" id="UP001495779"/>
    </source>
</evidence>
<dbReference type="AlphaFoldDB" id="A0ABD5L8W8"/>
<dbReference type="EMBL" id="JAGSRH010000012">
    <property type="protein sequence ID" value="MER5077220.1"/>
    <property type="molecule type" value="Genomic_DNA"/>
</dbReference>
<sequence>MQFDVSTHRCAIIINQDLALGLAMNAASIIGVGIGNKIEQLIGQDLASADNIHYPGVILASLPILKGSADRIKQIQKECYDIEDIYLLPFSLIAQSCKNYDEYKLRLMSTLDQDIQLAAIGLVGKKNKINKLTGIYHYLNKRLSHHSSIG</sequence>
<dbReference type="Pfam" id="PF09391">
    <property type="entry name" value="DUF2000"/>
    <property type="match status" value="1"/>
</dbReference>
<organism evidence="1 2">
    <name type="scientific">Providencia stuartii</name>
    <dbReference type="NCBI Taxonomy" id="588"/>
    <lineage>
        <taxon>Bacteria</taxon>
        <taxon>Pseudomonadati</taxon>
        <taxon>Pseudomonadota</taxon>
        <taxon>Gammaproteobacteria</taxon>
        <taxon>Enterobacterales</taxon>
        <taxon>Morganellaceae</taxon>
        <taxon>Providencia</taxon>
    </lineage>
</organism>
<protein>
    <submittedName>
        <fullName evidence="1">DUF2000 domain-containing protein</fullName>
    </submittedName>
</protein>
<dbReference type="RefSeq" id="WP_249999139.1">
    <property type="nucleotide sequence ID" value="NZ_CP095443.1"/>
</dbReference>
<evidence type="ECO:0000313" key="1">
    <source>
        <dbReference type="EMBL" id="MER5077220.1"/>
    </source>
</evidence>
<comment type="caution">
    <text evidence="1">The sequence shown here is derived from an EMBL/GenBank/DDBJ whole genome shotgun (WGS) entry which is preliminary data.</text>
</comment>
<reference evidence="1 2" key="1">
    <citation type="submission" date="2021-04" db="EMBL/GenBank/DDBJ databases">
        <title>Determining the burden of carbapenem-resistant Enterobacterales from a tertiary public heath setting in Bangladesh: a clinical, epidemiological, and molecular study.</title>
        <authorList>
            <person name="Farzana R."/>
            <person name="Walsh T.R."/>
        </authorList>
    </citation>
    <scope>NUCLEOTIDE SEQUENCE [LARGE SCALE GENOMIC DNA]</scope>
    <source>
        <strain evidence="2">dmpro_s316</strain>
    </source>
</reference>
<dbReference type="Proteomes" id="UP001495779">
    <property type="component" value="Unassembled WGS sequence"/>
</dbReference>
<dbReference type="Gene3D" id="3.40.1490.10">
    <property type="entry name" value="Bit1"/>
    <property type="match status" value="1"/>
</dbReference>